<evidence type="ECO:0000313" key="1">
    <source>
        <dbReference type="EMBL" id="SEO93621.1"/>
    </source>
</evidence>
<dbReference type="AlphaFoldDB" id="A0A1H8TRX0"/>
<name>A0A1H8TRX0_9BRAD</name>
<evidence type="ECO:0000313" key="2">
    <source>
        <dbReference type="Proteomes" id="UP000199615"/>
    </source>
</evidence>
<dbReference type="Proteomes" id="UP000199615">
    <property type="component" value="Unassembled WGS sequence"/>
</dbReference>
<organism evidence="1 2">
    <name type="scientific">Rhodopseudomonas pseudopalustris</name>
    <dbReference type="NCBI Taxonomy" id="1513892"/>
    <lineage>
        <taxon>Bacteria</taxon>
        <taxon>Pseudomonadati</taxon>
        <taxon>Pseudomonadota</taxon>
        <taxon>Alphaproteobacteria</taxon>
        <taxon>Hyphomicrobiales</taxon>
        <taxon>Nitrobacteraceae</taxon>
        <taxon>Rhodopseudomonas</taxon>
    </lineage>
</organism>
<keyword evidence="2" id="KW-1185">Reference proteome</keyword>
<protein>
    <submittedName>
        <fullName evidence="1">Uncharacterized protein</fullName>
    </submittedName>
</protein>
<gene>
    <name evidence="1" type="ORF">SAMN05444123_10687</name>
</gene>
<dbReference type="EMBL" id="FODT01000006">
    <property type="protein sequence ID" value="SEO93621.1"/>
    <property type="molecule type" value="Genomic_DNA"/>
</dbReference>
<sequence length="35" mass="4048">MILQFEKTPQRSFADIARNGHGVRPLSLIIREKQP</sequence>
<reference evidence="2" key="1">
    <citation type="submission" date="2016-10" db="EMBL/GenBank/DDBJ databases">
        <authorList>
            <person name="Varghese N."/>
            <person name="Submissions S."/>
        </authorList>
    </citation>
    <scope>NUCLEOTIDE SEQUENCE [LARGE SCALE GENOMIC DNA]</scope>
    <source>
        <strain evidence="2">DSM 123</strain>
    </source>
</reference>
<proteinExistence type="predicted"/>
<accession>A0A1H8TRX0</accession>